<dbReference type="PANTHER" id="PTHR35446:SF3">
    <property type="entry name" value="CMD DOMAIN-CONTAINING PROTEIN"/>
    <property type="match status" value="1"/>
</dbReference>
<name>A0AAJ1TPK7_9HYPH</name>
<proteinExistence type="predicted"/>
<dbReference type="PANTHER" id="PTHR35446">
    <property type="entry name" value="SI:CH211-175M2.5"/>
    <property type="match status" value="1"/>
</dbReference>
<reference evidence="1" key="1">
    <citation type="submission" date="2023-07" db="EMBL/GenBank/DDBJ databases">
        <title>Genomic Encyclopedia of Type Strains, Phase IV (KMG-IV): sequencing the most valuable type-strain genomes for metagenomic binning, comparative biology and taxonomic classification.</title>
        <authorList>
            <person name="Goeker M."/>
        </authorList>
    </citation>
    <scope>NUCLEOTIDE SEQUENCE</scope>
    <source>
        <strain evidence="1">DSM 19569</strain>
    </source>
</reference>
<organism evidence="1 2">
    <name type="scientific">Methylobacterium brachiatum</name>
    <dbReference type="NCBI Taxonomy" id="269660"/>
    <lineage>
        <taxon>Bacteria</taxon>
        <taxon>Pseudomonadati</taxon>
        <taxon>Pseudomonadota</taxon>
        <taxon>Alphaproteobacteria</taxon>
        <taxon>Hyphomicrobiales</taxon>
        <taxon>Methylobacteriaceae</taxon>
        <taxon>Methylobacterium</taxon>
    </lineage>
</organism>
<sequence>MDLTIHTPGTAPERSKPIAADSLERYGFLPNLHGIMAESPVMYEIYRQTGATFARRTLSVLERQIVLRAIDYENECHHCMAVHSPIATRERIPGAILSALRHGDPLADPKLETLRSFAAAMTRTRGQVGQAELDRFEAAGYTRENLIEAIVAIGYEVLGNDIDHVAATPLDAAFEAYAWSKPEPVQQADAA</sequence>
<dbReference type="EMBL" id="JAUSWL010000002">
    <property type="protein sequence ID" value="MDQ0542689.1"/>
    <property type="molecule type" value="Genomic_DNA"/>
</dbReference>
<protein>
    <submittedName>
        <fullName evidence="1">Alkylhydroperoxidase family enzyme</fullName>
    </submittedName>
</protein>
<evidence type="ECO:0000313" key="2">
    <source>
        <dbReference type="Proteomes" id="UP001223420"/>
    </source>
</evidence>
<dbReference type="Gene3D" id="1.20.1290.10">
    <property type="entry name" value="AhpD-like"/>
    <property type="match status" value="1"/>
</dbReference>
<dbReference type="InterPro" id="IPR029032">
    <property type="entry name" value="AhpD-like"/>
</dbReference>
<dbReference type="Proteomes" id="UP001223420">
    <property type="component" value="Unassembled WGS sequence"/>
</dbReference>
<gene>
    <name evidence="1" type="ORF">QO001_001607</name>
</gene>
<dbReference type="AlphaFoldDB" id="A0AAJ1TPK7"/>
<dbReference type="RefSeq" id="WP_043378376.1">
    <property type="nucleotide sequence ID" value="NZ_JAJALK010000003.1"/>
</dbReference>
<comment type="caution">
    <text evidence="1">The sequence shown here is derived from an EMBL/GenBank/DDBJ whole genome shotgun (WGS) entry which is preliminary data.</text>
</comment>
<dbReference type="SUPFAM" id="SSF69118">
    <property type="entry name" value="AhpD-like"/>
    <property type="match status" value="1"/>
</dbReference>
<evidence type="ECO:0000313" key="1">
    <source>
        <dbReference type="EMBL" id="MDQ0542689.1"/>
    </source>
</evidence>
<accession>A0AAJ1TPK7</accession>